<dbReference type="InterPro" id="IPR004181">
    <property type="entry name" value="Znf_MIZ"/>
</dbReference>
<feature type="compositionally biased region" description="Polar residues" evidence="5">
    <location>
        <begin position="958"/>
        <end position="979"/>
    </location>
</feature>
<feature type="region of interest" description="Disordered" evidence="5">
    <location>
        <begin position="347"/>
        <end position="408"/>
    </location>
</feature>
<feature type="region of interest" description="Disordered" evidence="5">
    <location>
        <begin position="137"/>
        <end position="160"/>
    </location>
</feature>
<keyword evidence="8" id="KW-1185">Reference proteome</keyword>
<protein>
    <submittedName>
        <fullName evidence="9">SP-RING-type domain-containing protein</fullName>
    </submittedName>
</protein>
<reference evidence="9" key="1">
    <citation type="submission" date="2017-02" db="UniProtKB">
        <authorList>
            <consortium name="WormBaseParasite"/>
        </authorList>
    </citation>
    <scope>IDENTIFICATION</scope>
</reference>
<dbReference type="GO" id="GO:0000785">
    <property type="term" value="C:chromatin"/>
    <property type="evidence" value="ECO:0007669"/>
    <property type="project" value="TreeGrafter"/>
</dbReference>
<feature type="domain" description="SP-RING-type" evidence="6">
    <location>
        <begin position="761"/>
        <end position="848"/>
    </location>
</feature>
<proteinExistence type="predicted"/>
<dbReference type="EMBL" id="UYWX01020368">
    <property type="protein sequence ID" value="VDM31766.1"/>
    <property type="molecule type" value="Genomic_DNA"/>
</dbReference>
<dbReference type="WBParaSite" id="TTAC_0000740801-mRNA-1">
    <property type="protein sequence ID" value="TTAC_0000740801-mRNA-1"/>
    <property type="gene ID" value="TTAC_0000740801"/>
</dbReference>
<accession>A0A0R3X2A4</accession>
<feature type="compositionally biased region" description="Polar residues" evidence="5">
    <location>
        <begin position="1060"/>
        <end position="1073"/>
    </location>
</feature>
<keyword evidence="3" id="KW-0862">Zinc</keyword>
<dbReference type="PANTHER" id="PTHR10782:SF4">
    <property type="entry name" value="TONALLI, ISOFORM E"/>
    <property type="match status" value="1"/>
</dbReference>
<feature type="region of interest" description="Disordered" evidence="5">
    <location>
        <begin position="920"/>
        <end position="979"/>
    </location>
</feature>
<feature type="compositionally biased region" description="Low complexity" evidence="5">
    <location>
        <begin position="511"/>
        <end position="522"/>
    </location>
</feature>
<evidence type="ECO:0000313" key="7">
    <source>
        <dbReference type="EMBL" id="VDM31766.1"/>
    </source>
</evidence>
<dbReference type="OrthoDB" id="27975at2759"/>
<name>A0A0R3X2A4_HYDTA</name>
<evidence type="ECO:0000256" key="4">
    <source>
        <dbReference type="PROSITE-ProRule" id="PRU00452"/>
    </source>
</evidence>
<feature type="region of interest" description="Disordered" evidence="5">
    <location>
        <begin position="1057"/>
        <end position="1092"/>
    </location>
</feature>
<dbReference type="AlphaFoldDB" id="A0A0R3X2A4"/>
<dbReference type="Gene3D" id="3.30.40.10">
    <property type="entry name" value="Zinc/RING finger domain, C3HC4 (zinc finger)"/>
    <property type="match status" value="1"/>
</dbReference>
<feature type="compositionally biased region" description="Gly residues" evidence="5">
    <location>
        <begin position="24"/>
        <end position="38"/>
    </location>
</feature>
<feature type="region of interest" description="Disordered" evidence="5">
    <location>
        <begin position="71"/>
        <end position="100"/>
    </location>
</feature>
<dbReference type="InterPro" id="IPR013083">
    <property type="entry name" value="Znf_RING/FYVE/PHD"/>
</dbReference>
<evidence type="ECO:0000259" key="6">
    <source>
        <dbReference type="PROSITE" id="PS51044"/>
    </source>
</evidence>
<dbReference type="GO" id="GO:0016925">
    <property type="term" value="P:protein sumoylation"/>
    <property type="evidence" value="ECO:0007669"/>
    <property type="project" value="TreeGrafter"/>
</dbReference>
<feature type="region of interest" description="Disordered" evidence="5">
    <location>
        <begin position="506"/>
        <end position="537"/>
    </location>
</feature>
<evidence type="ECO:0000313" key="8">
    <source>
        <dbReference type="Proteomes" id="UP000274429"/>
    </source>
</evidence>
<dbReference type="STRING" id="6205.A0A0R3X2A4"/>
<dbReference type="GO" id="GO:0061665">
    <property type="term" value="F:SUMO ligase activity"/>
    <property type="evidence" value="ECO:0007669"/>
    <property type="project" value="TreeGrafter"/>
</dbReference>
<evidence type="ECO:0000256" key="2">
    <source>
        <dbReference type="ARBA" id="ARBA00022771"/>
    </source>
</evidence>
<dbReference type="PANTHER" id="PTHR10782">
    <property type="entry name" value="ZINC FINGER MIZ DOMAIN-CONTAINING PROTEIN"/>
    <property type="match status" value="1"/>
</dbReference>
<evidence type="ECO:0000313" key="9">
    <source>
        <dbReference type="WBParaSite" id="TTAC_0000740801-mRNA-1"/>
    </source>
</evidence>
<keyword evidence="1" id="KW-0479">Metal-binding</keyword>
<organism evidence="9">
    <name type="scientific">Hydatigena taeniaeformis</name>
    <name type="common">Feline tapeworm</name>
    <name type="synonym">Taenia taeniaeformis</name>
    <dbReference type="NCBI Taxonomy" id="6205"/>
    <lineage>
        <taxon>Eukaryota</taxon>
        <taxon>Metazoa</taxon>
        <taxon>Spiralia</taxon>
        <taxon>Lophotrochozoa</taxon>
        <taxon>Platyhelminthes</taxon>
        <taxon>Cestoda</taxon>
        <taxon>Eucestoda</taxon>
        <taxon>Cyclophyllidea</taxon>
        <taxon>Taeniidae</taxon>
        <taxon>Hydatigera</taxon>
    </lineage>
</organism>
<feature type="compositionally biased region" description="Basic residues" evidence="5">
    <location>
        <begin position="375"/>
        <end position="384"/>
    </location>
</feature>
<feature type="region of interest" description="Disordered" evidence="5">
    <location>
        <begin position="1"/>
        <end position="55"/>
    </location>
</feature>
<evidence type="ECO:0000256" key="5">
    <source>
        <dbReference type="SAM" id="MobiDB-lite"/>
    </source>
</evidence>
<evidence type="ECO:0000256" key="3">
    <source>
        <dbReference type="ARBA" id="ARBA00022833"/>
    </source>
</evidence>
<dbReference type="Proteomes" id="UP000274429">
    <property type="component" value="Unassembled WGS sequence"/>
</dbReference>
<evidence type="ECO:0000256" key="1">
    <source>
        <dbReference type="ARBA" id="ARBA00022723"/>
    </source>
</evidence>
<gene>
    <name evidence="7" type="ORF">TTAC_LOCUS7393</name>
</gene>
<feature type="region of interest" description="Disordered" evidence="5">
    <location>
        <begin position="1115"/>
        <end position="1144"/>
    </location>
</feature>
<keyword evidence="2 4" id="KW-0863">Zinc-finger</keyword>
<dbReference type="PROSITE" id="PS51044">
    <property type="entry name" value="ZF_SP_RING"/>
    <property type="match status" value="1"/>
</dbReference>
<reference evidence="7 8" key="2">
    <citation type="submission" date="2018-11" db="EMBL/GenBank/DDBJ databases">
        <authorList>
            <consortium name="Pathogen Informatics"/>
        </authorList>
    </citation>
    <scope>NUCLEOTIDE SEQUENCE [LARGE SCALE GENOMIC DNA]</scope>
</reference>
<dbReference type="Pfam" id="PF02891">
    <property type="entry name" value="zf-MIZ"/>
    <property type="match status" value="1"/>
</dbReference>
<dbReference type="Pfam" id="PF25527">
    <property type="entry name" value="GBD-like_ZMIZ1_ZMIZ2"/>
    <property type="match status" value="1"/>
</dbReference>
<dbReference type="InterPro" id="IPR057847">
    <property type="entry name" value="ZMIZ1/ZMIZ2_GBD-like"/>
</dbReference>
<dbReference type="GO" id="GO:0008270">
    <property type="term" value="F:zinc ion binding"/>
    <property type="evidence" value="ECO:0007669"/>
    <property type="project" value="UniProtKB-KW"/>
</dbReference>
<feature type="compositionally biased region" description="Low complexity" evidence="5">
    <location>
        <begin position="1119"/>
        <end position="1135"/>
    </location>
</feature>
<sequence>MALHTGTLGGLGQVGGPLETASGASGGGGGGTGGGAGLTGDAAQTSAMPTTAHPPTFIKYAPTPYAPSAGDPYANGGSGGGGLVSYSEESAGQPPPATPTAAIQMQQFPSQPQSQRLVQPPALIDPGYYMQSCWGASPPGSTGQSGGMIGQPQAPPSVQQQQQPNFDESLISNGSVVVVSSTPSSSSTCSTPGGCTVVSGLTVPGGGSGCGDRRLITPPMGPLPPPPSTTPVPGGLYGPRFATMPLYHHNPGATACIPQQSSATYVPMTPNNHDPTCLTPGFAGAPTMNGQRLYMPTPHSGVGLGPRMPPGGAPLRAAPALPFGYFSLAPSTPEGITAAAMCPTAAPGPFSAPHGPLLPPEQQSTTGRKTESTTSKKKRTKNTKTRTATARGGNGRGTGLGPSANPPPKVVTVGAPTAAGLAGPPPPPQMMGTGMMLPTNVSTPSQSPMWAPRPAGPVMTNGSMLPMAPPPPPVTTNLSVSCALPSKVVGLPMSPLNSVVHTPLVPHQHHPTAGPGATATTANSIAPPPSQSCPSTVYASPVSHPLPPEQTAERLVCPITNGTVVRPMVLHLDEEQTRQSPNSLQVRTFEFDVSKNHLETIVERPDLDIVVCSHLVHEPLQVCHWPAEAVHIRFNGTVFQLDRTTTADGQPAHRVCGVKSLCRPSRNVIEVFLSPSRPPPHQFPNYSLKLMRMLNPVFSRLKDHRFAVFMAHMPAVSMVLDGLLRRVPEESLSLTKLLITSWRNRQAGGGQDQHLASTTPPPPANQSVAAEISLVCPVFRSRMQIPGRLVGCHHLEVFDMEAYLHREAIWSRLLCPICSNGSPAGLDNLYIDYFLLNIIQLAPKTVSTVQVRSDGFWRLSPPLAWQLPPGIDQWQPIVGPPTQAFAFALQIGPTLLMTQPPQPHQPPFQTQQQQPVATNGLEAGGQAPTRRSCGTMASPNTGETPAPLLIYSGLEPSSGGSQNSTVNSHHQHPSNQWNAAQVVKSTSPTPLSSTSSTAVALSAETGMTTSVNPVPQPTNCRKRVLSTSSAQCIAVLHPITQTEGQGLPSSMPDLRVRSEAVSSQASLPKSLPTTPILLKPSPPTSTSKIGSNSLCKRISGSSTAIGGGGGVCGGGIGEGSTQLSTSTSPSTQPPQKRSKVSHRQLTDEEVRWAFDGLSDLNYFDDPELIRFINSLPL</sequence>